<name>A0A927U783_9FIRM</name>
<dbReference type="CDD" id="cd07067">
    <property type="entry name" value="HP_PGM_like"/>
    <property type="match status" value="1"/>
</dbReference>
<dbReference type="Gene3D" id="3.40.50.1240">
    <property type="entry name" value="Phosphoglycerate mutase-like"/>
    <property type="match status" value="1"/>
</dbReference>
<dbReference type="AlphaFoldDB" id="A0A927U783"/>
<evidence type="ECO:0000313" key="5">
    <source>
        <dbReference type="Proteomes" id="UP000766246"/>
    </source>
</evidence>
<accession>A0A927U783</accession>
<protein>
    <submittedName>
        <fullName evidence="4">Histidine phosphatase family protein</fullName>
    </submittedName>
</protein>
<dbReference type="PANTHER" id="PTHR48100:SF1">
    <property type="entry name" value="HISTIDINE PHOSPHATASE FAMILY PROTEIN-RELATED"/>
    <property type="match status" value="1"/>
</dbReference>
<feature type="binding site" evidence="3">
    <location>
        <position position="61"/>
    </location>
    <ligand>
        <name>substrate</name>
    </ligand>
</feature>
<dbReference type="Pfam" id="PF00300">
    <property type="entry name" value="His_Phos_1"/>
    <property type="match status" value="1"/>
</dbReference>
<dbReference type="SUPFAM" id="SSF53254">
    <property type="entry name" value="Phosphoglycerate mutase-like"/>
    <property type="match status" value="1"/>
</dbReference>
<reference evidence="4" key="1">
    <citation type="submission" date="2019-04" db="EMBL/GenBank/DDBJ databases">
        <title>Evolution of Biomass-Degrading Anaerobic Consortia Revealed by Metagenomics.</title>
        <authorList>
            <person name="Peng X."/>
        </authorList>
    </citation>
    <scope>NUCLEOTIDE SEQUENCE</scope>
    <source>
        <strain evidence="4">SIG311</strain>
    </source>
</reference>
<dbReference type="EMBL" id="SVER01000002">
    <property type="protein sequence ID" value="MBE5918337.1"/>
    <property type="molecule type" value="Genomic_DNA"/>
</dbReference>
<dbReference type="GO" id="GO:0005737">
    <property type="term" value="C:cytoplasm"/>
    <property type="evidence" value="ECO:0007669"/>
    <property type="project" value="TreeGrafter"/>
</dbReference>
<dbReference type="InterPro" id="IPR050275">
    <property type="entry name" value="PGM_Phosphatase"/>
</dbReference>
<dbReference type="PROSITE" id="PS00175">
    <property type="entry name" value="PG_MUTASE"/>
    <property type="match status" value="1"/>
</dbReference>
<evidence type="ECO:0000256" key="1">
    <source>
        <dbReference type="ARBA" id="ARBA00023152"/>
    </source>
</evidence>
<dbReference type="InterPro" id="IPR013078">
    <property type="entry name" value="His_Pase_superF_clade-1"/>
</dbReference>
<dbReference type="PIRSF" id="PIRSF000709">
    <property type="entry name" value="6PFK_2-Ptase"/>
    <property type="match status" value="1"/>
</dbReference>
<dbReference type="InterPro" id="IPR001345">
    <property type="entry name" value="PG/BPGM_mutase_AS"/>
</dbReference>
<proteinExistence type="predicted"/>
<keyword evidence="2" id="KW-0413">Isomerase</keyword>
<evidence type="ECO:0000313" key="4">
    <source>
        <dbReference type="EMBL" id="MBE5918337.1"/>
    </source>
</evidence>
<dbReference type="SMART" id="SM00855">
    <property type="entry name" value="PGAM"/>
    <property type="match status" value="1"/>
</dbReference>
<sequence length="225" mass="25568">MDLRILLVRHGQTDLNVQKRLQGSSEIPLNARGRQQASLTHEYVVENGLLPTKVISSPLGRAIETGCIIAGIDISGFKEKEITRDYMPDSIEIDNDLIEMSFGIYEKRNMGQENPKFLHECFDRPDGYNPPKDGECYDEVVARAGNVVERLRKRINAGEFSKDDIIMLVSHGALSHGMFEYIKKTPREKYWNVDFNNCAIAELFISADGNGDDYKFISDGFEKNW</sequence>
<comment type="caution">
    <text evidence="4">The sequence shown here is derived from an EMBL/GenBank/DDBJ whole genome shotgun (WGS) entry which is preliminary data.</text>
</comment>
<dbReference type="GO" id="GO:0016791">
    <property type="term" value="F:phosphatase activity"/>
    <property type="evidence" value="ECO:0007669"/>
    <property type="project" value="TreeGrafter"/>
</dbReference>
<keyword evidence="1" id="KW-0324">Glycolysis</keyword>
<evidence type="ECO:0000256" key="3">
    <source>
        <dbReference type="PIRSR" id="PIRSR613078-2"/>
    </source>
</evidence>
<gene>
    <name evidence="4" type="ORF">E7272_00700</name>
</gene>
<dbReference type="PANTHER" id="PTHR48100">
    <property type="entry name" value="BROAD-SPECIFICITY PHOSPHATASE YOR283W-RELATED"/>
    <property type="match status" value="1"/>
</dbReference>
<evidence type="ECO:0000256" key="2">
    <source>
        <dbReference type="ARBA" id="ARBA00023235"/>
    </source>
</evidence>
<dbReference type="InterPro" id="IPR029033">
    <property type="entry name" value="His_PPase_superfam"/>
</dbReference>
<organism evidence="4 5">
    <name type="scientific">Pseudobutyrivibrio ruminis</name>
    <dbReference type="NCBI Taxonomy" id="46206"/>
    <lineage>
        <taxon>Bacteria</taxon>
        <taxon>Bacillati</taxon>
        <taxon>Bacillota</taxon>
        <taxon>Clostridia</taxon>
        <taxon>Lachnospirales</taxon>
        <taxon>Lachnospiraceae</taxon>
        <taxon>Pseudobutyrivibrio</taxon>
    </lineage>
</organism>
<dbReference type="Proteomes" id="UP000766246">
    <property type="component" value="Unassembled WGS sequence"/>
</dbReference>
<feature type="binding site" evidence="3">
    <location>
        <begin position="9"/>
        <end position="16"/>
    </location>
    <ligand>
        <name>substrate</name>
    </ligand>
</feature>